<dbReference type="WBParaSite" id="L893_g6981.t1">
    <property type="protein sequence ID" value="L893_g6981.t1"/>
    <property type="gene ID" value="L893_g6981"/>
</dbReference>
<sequence length="66" mass="6840">MPFSQLTASVRALSVFMASAAFMFAACRSLCCMPQSAEGVPPLIRPFGSVVGFFSLGGPFKGAPPP</sequence>
<feature type="chain" id="PRO_5009314876" evidence="1">
    <location>
        <begin position="40"/>
        <end position="66"/>
    </location>
</feature>
<dbReference type="Proteomes" id="UP000095287">
    <property type="component" value="Unplaced"/>
</dbReference>
<evidence type="ECO:0000313" key="2">
    <source>
        <dbReference type="Proteomes" id="UP000095287"/>
    </source>
</evidence>
<organism evidence="2 3">
    <name type="scientific">Steinernema glaseri</name>
    <dbReference type="NCBI Taxonomy" id="37863"/>
    <lineage>
        <taxon>Eukaryota</taxon>
        <taxon>Metazoa</taxon>
        <taxon>Ecdysozoa</taxon>
        <taxon>Nematoda</taxon>
        <taxon>Chromadorea</taxon>
        <taxon>Rhabditida</taxon>
        <taxon>Tylenchina</taxon>
        <taxon>Panagrolaimomorpha</taxon>
        <taxon>Strongyloidoidea</taxon>
        <taxon>Steinernematidae</taxon>
        <taxon>Steinernema</taxon>
    </lineage>
</organism>
<feature type="signal peptide" evidence="1">
    <location>
        <begin position="1"/>
        <end position="39"/>
    </location>
</feature>
<keyword evidence="1" id="KW-0732">Signal</keyword>
<evidence type="ECO:0000313" key="3">
    <source>
        <dbReference type="WBParaSite" id="L893_g6981.t1"/>
    </source>
</evidence>
<reference evidence="3" key="1">
    <citation type="submission" date="2016-11" db="UniProtKB">
        <authorList>
            <consortium name="WormBaseParasite"/>
        </authorList>
    </citation>
    <scope>IDENTIFICATION</scope>
</reference>
<name>A0A1I8ALL1_9BILA</name>
<proteinExistence type="predicted"/>
<evidence type="ECO:0000256" key="1">
    <source>
        <dbReference type="SAM" id="SignalP"/>
    </source>
</evidence>
<keyword evidence="2" id="KW-1185">Reference proteome</keyword>
<accession>A0A1I8ALL1</accession>
<dbReference type="AlphaFoldDB" id="A0A1I8ALL1"/>
<protein>
    <submittedName>
        <fullName evidence="3">Secreted protein</fullName>
    </submittedName>
</protein>